<keyword evidence="6" id="KW-0234">DNA repair</keyword>
<evidence type="ECO:0000256" key="5">
    <source>
        <dbReference type="ARBA" id="ARBA00022840"/>
    </source>
</evidence>
<keyword evidence="3" id="KW-0547">Nucleotide-binding</keyword>
<dbReference type="GO" id="GO:0006310">
    <property type="term" value="P:DNA recombination"/>
    <property type="evidence" value="ECO:0007669"/>
    <property type="project" value="InterPro"/>
</dbReference>
<proteinExistence type="inferred from homology"/>
<comment type="caution">
    <text evidence="11">The sequence shown here is derived from an EMBL/GenBank/DDBJ whole genome shotgun (WGS) entry which is preliminary data.</text>
</comment>
<evidence type="ECO:0000256" key="4">
    <source>
        <dbReference type="ARBA" id="ARBA00022763"/>
    </source>
</evidence>
<feature type="region of interest" description="Disordered" evidence="9">
    <location>
        <begin position="443"/>
        <end position="463"/>
    </location>
</feature>
<dbReference type="GO" id="GO:0016887">
    <property type="term" value="F:ATP hydrolysis activity"/>
    <property type="evidence" value="ECO:0007669"/>
    <property type="project" value="InterPro"/>
</dbReference>
<dbReference type="InterPro" id="IPR003593">
    <property type="entry name" value="AAA+_ATPase"/>
</dbReference>
<feature type="coiled-coil region" evidence="8">
    <location>
        <begin position="469"/>
        <end position="517"/>
    </location>
</feature>
<sequence length="798" mass="85160">MVYSDKVTTSVKETLREESLTRGHSSRCFMRPAARRALKLALRMHSLTLNPLLTPRTSMPLQALATCNASACFAATSIRPQPVIKTSLEASATDLPVKRLHKVPQRRLATHTCAYRTPDMLVDSAPAGATIATESPSVSEAHRGDMNGSHAAAGAASGISFPRARSEHEAKQPYIKRLRIRDFALIAEEAVELTPGLNVVTGESGAGKSVLVACLGQLLGAPAVENCIRAPASSAVIDGTLHLPASALDHFRQVLASTGAPAKIEPEGRGKAAEVLLRREIVYANGSAGSVRSRCSINGHSTSLRVFKELGALMVDVNGQHAAQTLRSPDTQLALLDRLAGTGAAVGQYVGRLEQLRAAHSQLAAIDALGSQEQRERLQALVDQVSSMGVQPGEEQALRRRLRHMEARQSSVQRCGLVAAAQAGLQEGVRAAQTQLNAVLAEEQAHADALAEDGPEEGEPHDSAGAELMESALEDLEVAKQHLIALEEKVEAYAQQFRFLQLEHEEVSQRLLQLERLLKQHSCTTSEQLLEASAKAGSSLDQWFQMEGNRGEVQARVRQLKAKLAQEALQLSQRRRAAAGSLRAAVESCLADLSMAGSRFDVRIGWEEHAKGLLISDELANQVHEEGNKAYKVKKTGLDSVEFLLAAGPAEALRPLGAVASGGETARVMLALKAAPASLLAASDNEGDIGRGPPVMILDELDSGVGARLGTPLAKLLSQMASIRHAGLTSQIICISHLPQVAAAAEHHIVVKKAFDDEGRALTRVMPLVHERERLAEVAAMMGVGQQEAVQVLQTSGV</sequence>
<dbReference type="GO" id="GO:0006302">
    <property type="term" value="P:double-strand break repair"/>
    <property type="evidence" value="ECO:0007669"/>
    <property type="project" value="InterPro"/>
</dbReference>
<dbReference type="Proteomes" id="UP001314263">
    <property type="component" value="Unassembled WGS sequence"/>
</dbReference>
<dbReference type="InterPro" id="IPR004604">
    <property type="entry name" value="DNA_recomb/repair_RecN"/>
</dbReference>
<keyword evidence="12" id="KW-1185">Reference proteome</keyword>
<evidence type="ECO:0000256" key="2">
    <source>
        <dbReference type="ARBA" id="ARBA00021315"/>
    </source>
</evidence>
<dbReference type="InterPro" id="IPR027417">
    <property type="entry name" value="P-loop_NTPase"/>
</dbReference>
<evidence type="ECO:0000256" key="1">
    <source>
        <dbReference type="ARBA" id="ARBA00009441"/>
    </source>
</evidence>
<evidence type="ECO:0000259" key="10">
    <source>
        <dbReference type="SMART" id="SM00382"/>
    </source>
</evidence>
<evidence type="ECO:0000313" key="11">
    <source>
        <dbReference type="EMBL" id="CAK0743388.1"/>
    </source>
</evidence>
<evidence type="ECO:0000256" key="7">
    <source>
        <dbReference type="ARBA" id="ARBA00033408"/>
    </source>
</evidence>
<evidence type="ECO:0000256" key="6">
    <source>
        <dbReference type="ARBA" id="ARBA00023204"/>
    </source>
</evidence>
<name>A0AAV1HUJ5_9CHLO</name>
<dbReference type="PANTHER" id="PTHR11059">
    <property type="entry name" value="DNA REPAIR PROTEIN RECN"/>
    <property type="match status" value="1"/>
</dbReference>
<dbReference type="PANTHER" id="PTHR11059:SF0">
    <property type="entry name" value="DNA REPAIR PROTEIN RECN"/>
    <property type="match status" value="1"/>
</dbReference>
<keyword evidence="8" id="KW-0175">Coiled coil</keyword>
<keyword evidence="5" id="KW-0067">ATP-binding</keyword>
<dbReference type="AlphaFoldDB" id="A0AAV1HUJ5"/>
<dbReference type="SMART" id="SM00382">
    <property type="entry name" value="AAA"/>
    <property type="match status" value="1"/>
</dbReference>
<dbReference type="GO" id="GO:0005524">
    <property type="term" value="F:ATP binding"/>
    <property type="evidence" value="ECO:0007669"/>
    <property type="project" value="UniProtKB-KW"/>
</dbReference>
<dbReference type="EMBL" id="CAUYUE010000002">
    <property type="protein sequence ID" value="CAK0743388.1"/>
    <property type="molecule type" value="Genomic_DNA"/>
</dbReference>
<keyword evidence="4" id="KW-0227">DNA damage</keyword>
<gene>
    <name evidence="11" type="ORF">CVIRNUC_001466</name>
</gene>
<protein>
    <recommendedName>
        <fullName evidence="2">DNA repair protein RecN</fullName>
    </recommendedName>
    <alternativeName>
        <fullName evidence="7">Recombination protein N</fullName>
    </alternativeName>
</protein>
<accession>A0AAV1HUJ5</accession>
<reference evidence="11 12" key="1">
    <citation type="submission" date="2023-10" db="EMBL/GenBank/DDBJ databases">
        <authorList>
            <person name="Maclean D."/>
            <person name="Macfadyen A."/>
        </authorList>
    </citation>
    <scope>NUCLEOTIDE SEQUENCE [LARGE SCALE GENOMIC DNA]</scope>
</reference>
<organism evidence="11 12">
    <name type="scientific">Coccomyxa viridis</name>
    <dbReference type="NCBI Taxonomy" id="1274662"/>
    <lineage>
        <taxon>Eukaryota</taxon>
        <taxon>Viridiplantae</taxon>
        <taxon>Chlorophyta</taxon>
        <taxon>core chlorophytes</taxon>
        <taxon>Trebouxiophyceae</taxon>
        <taxon>Trebouxiophyceae incertae sedis</taxon>
        <taxon>Coccomyxaceae</taxon>
        <taxon>Coccomyxa</taxon>
    </lineage>
</organism>
<comment type="similarity">
    <text evidence="1">Belongs to the RecN family.</text>
</comment>
<evidence type="ECO:0000256" key="8">
    <source>
        <dbReference type="SAM" id="Coils"/>
    </source>
</evidence>
<evidence type="ECO:0000313" key="12">
    <source>
        <dbReference type="Proteomes" id="UP001314263"/>
    </source>
</evidence>
<dbReference type="Gene3D" id="3.40.50.300">
    <property type="entry name" value="P-loop containing nucleotide triphosphate hydrolases"/>
    <property type="match status" value="2"/>
</dbReference>
<feature type="domain" description="AAA+ ATPase" evidence="10">
    <location>
        <begin position="194"/>
        <end position="755"/>
    </location>
</feature>
<evidence type="ECO:0000256" key="3">
    <source>
        <dbReference type="ARBA" id="ARBA00022741"/>
    </source>
</evidence>
<evidence type="ECO:0000256" key="9">
    <source>
        <dbReference type="SAM" id="MobiDB-lite"/>
    </source>
</evidence>
<dbReference type="SUPFAM" id="SSF52540">
    <property type="entry name" value="P-loop containing nucleoside triphosphate hydrolases"/>
    <property type="match status" value="1"/>
</dbReference>